<dbReference type="AlphaFoldDB" id="A0A133YGE0"/>
<evidence type="ECO:0000313" key="1">
    <source>
        <dbReference type="EMBL" id="KXB42264.1"/>
    </source>
</evidence>
<comment type="caution">
    <text evidence="1">The sequence shown here is derived from an EMBL/GenBank/DDBJ whole genome shotgun (WGS) entry which is preliminary data.</text>
</comment>
<sequence length="61" mass="6953">MFFHSLNDSRYIAELKQALIATGLQPKNPITREYRLKEEFKTGGADIFLDSHTPFSPSIPN</sequence>
<dbReference type="STRING" id="1497955.HMPREF1872_00438"/>
<gene>
    <name evidence="1" type="ORF">HMPREF1872_00438</name>
</gene>
<dbReference type="Proteomes" id="UP000070080">
    <property type="component" value="Unassembled WGS sequence"/>
</dbReference>
<accession>A0A133YGE0</accession>
<dbReference type="EMBL" id="LSCV01000005">
    <property type="protein sequence ID" value="KXB42264.1"/>
    <property type="molecule type" value="Genomic_DNA"/>
</dbReference>
<proteinExistence type="predicted"/>
<protein>
    <submittedName>
        <fullName evidence="1">Uncharacterized protein</fullName>
    </submittedName>
</protein>
<name>A0A133YGE0_9FIRM</name>
<keyword evidence="2" id="KW-1185">Reference proteome</keyword>
<organism evidence="1 2">
    <name type="scientific">Amygdalobacter nucleatus</name>
    <dbReference type="NCBI Taxonomy" id="3029274"/>
    <lineage>
        <taxon>Bacteria</taxon>
        <taxon>Bacillati</taxon>
        <taxon>Bacillota</taxon>
        <taxon>Clostridia</taxon>
        <taxon>Eubacteriales</taxon>
        <taxon>Oscillospiraceae</taxon>
        <taxon>Amygdalobacter</taxon>
    </lineage>
</organism>
<reference evidence="2" key="1">
    <citation type="submission" date="2016-01" db="EMBL/GenBank/DDBJ databases">
        <authorList>
            <person name="Mitreva M."/>
            <person name="Pepin K.H."/>
            <person name="Mihindukulasuriya K.A."/>
            <person name="Fulton R."/>
            <person name="Fronick C."/>
            <person name="O'Laughlin M."/>
            <person name="Miner T."/>
            <person name="Herter B."/>
            <person name="Rosa B.A."/>
            <person name="Cordes M."/>
            <person name="Tomlinson C."/>
            <person name="Wollam A."/>
            <person name="Palsikar V.B."/>
            <person name="Mardis E.R."/>
            <person name="Wilson R.K."/>
        </authorList>
    </citation>
    <scope>NUCLEOTIDE SEQUENCE [LARGE SCALE GENOMIC DNA]</scope>
    <source>
        <strain evidence="2">KA00274</strain>
    </source>
</reference>
<evidence type="ECO:0000313" key="2">
    <source>
        <dbReference type="Proteomes" id="UP000070080"/>
    </source>
</evidence>